<evidence type="ECO:0000313" key="2">
    <source>
        <dbReference type="EMBL" id="JAD99736.1"/>
    </source>
</evidence>
<evidence type="ECO:0000256" key="1">
    <source>
        <dbReference type="SAM" id="MobiDB-lite"/>
    </source>
</evidence>
<reference evidence="2" key="1">
    <citation type="submission" date="2014-09" db="EMBL/GenBank/DDBJ databases">
        <authorList>
            <person name="Magalhaes I.L.F."/>
            <person name="Oliveira U."/>
            <person name="Santos F.R."/>
            <person name="Vidigal T.H.D.A."/>
            <person name="Brescovit A.D."/>
            <person name="Santos A.J."/>
        </authorList>
    </citation>
    <scope>NUCLEOTIDE SEQUENCE</scope>
    <source>
        <tissue evidence="2">Shoot tissue taken approximately 20 cm above the soil surface</tissue>
    </source>
</reference>
<reference evidence="2" key="2">
    <citation type="journal article" date="2015" name="Data Brief">
        <title>Shoot transcriptome of the giant reed, Arundo donax.</title>
        <authorList>
            <person name="Barrero R.A."/>
            <person name="Guerrero F.D."/>
            <person name="Moolhuijzen P."/>
            <person name="Goolsby J.A."/>
            <person name="Tidwell J."/>
            <person name="Bellgard S.E."/>
            <person name="Bellgard M.I."/>
        </authorList>
    </citation>
    <scope>NUCLEOTIDE SEQUENCE</scope>
    <source>
        <tissue evidence="2">Shoot tissue taken approximately 20 cm above the soil surface</tissue>
    </source>
</reference>
<proteinExistence type="predicted"/>
<dbReference type="AlphaFoldDB" id="A0A0A9EI27"/>
<feature type="region of interest" description="Disordered" evidence="1">
    <location>
        <begin position="1"/>
        <end position="22"/>
    </location>
</feature>
<accession>A0A0A9EI27</accession>
<organism evidence="2">
    <name type="scientific">Arundo donax</name>
    <name type="common">Giant reed</name>
    <name type="synonym">Donax arundinaceus</name>
    <dbReference type="NCBI Taxonomy" id="35708"/>
    <lineage>
        <taxon>Eukaryota</taxon>
        <taxon>Viridiplantae</taxon>
        <taxon>Streptophyta</taxon>
        <taxon>Embryophyta</taxon>
        <taxon>Tracheophyta</taxon>
        <taxon>Spermatophyta</taxon>
        <taxon>Magnoliopsida</taxon>
        <taxon>Liliopsida</taxon>
        <taxon>Poales</taxon>
        <taxon>Poaceae</taxon>
        <taxon>PACMAD clade</taxon>
        <taxon>Arundinoideae</taxon>
        <taxon>Arundineae</taxon>
        <taxon>Arundo</taxon>
    </lineage>
</organism>
<sequence>MLPLQNETSFGHSSKNCHPFLSQQLNSPKRDMLCLCRLHHKGQN</sequence>
<protein>
    <submittedName>
        <fullName evidence="2">Uncharacterized protein</fullName>
    </submittedName>
</protein>
<dbReference type="EMBL" id="GBRH01198159">
    <property type="protein sequence ID" value="JAD99736.1"/>
    <property type="molecule type" value="Transcribed_RNA"/>
</dbReference>
<name>A0A0A9EI27_ARUDO</name>